<dbReference type="HAMAP" id="MF_00839">
    <property type="entry name" value="HPF"/>
    <property type="match status" value="1"/>
</dbReference>
<accession>A0ABW8T0C4</accession>
<dbReference type="InterPro" id="IPR003489">
    <property type="entry name" value="RHF/RaiA"/>
</dbReference>
<dbReference type="SUPFAM" id="SSF69754">
    <property type="entry name" value="Ribosome binding protein Y (YfiA homologue)"/>
    <property type="match status" value="1"/>
</dbReference>
<evidence type="ECO:0000256" key="2">
    <source>
        <dbReference type="HAMAP-Rule" id="MF_00839"/>
    </source>
</evidence>
<evidence type="ECO:0000313" key="4">
    <source>
        <dbReference type="EMBL" id="MFL0245907.1"/>
    </source>
</evidence>
<comment type="subcellular location">
    <subcellularLocation>
        <location evidence="2">Cytoplasm</location>
    </subcellularLocation>
</comment>
<dbReference type="NCBIfam" id="TIGR00741">
    <property type="entry name" value="yfiA"/>
    <property type="match status" value="1"/>
</dbReference>
<dbReference type="EMBL" id="JBJHZZ010000001">
    <property type="protein sequence ID" value="MFL0245907.1"/>
    <property type="molecule type" value="Genomic_DNA"/>
</dbReference>
<keyword evidence="5" id="KW-1185">Reference proteome</keyword>
<name>A0ABW8T0C4_9CLOT</name>
<evidence type="ECO:0000259" key="3">
    <source>
        <dbReference type="Pfam" id="PF16321"/>
    </source>
</evidence>
<dbReference type="Gene3D" id="3.30.160.100">
    <property type="entry name" value="Ribosome hibernation promotion factor-like"/>
    <property type="match status" value="1"/>
</dbReference>
<dbReference type="InterPro" id="IPR032528">
    <property type="entry name" value="Ribosom_S30AE_C"/>
</dbReference>
<dbReference type="Pfam" id="PF16321">
    <property type="entry name" value="Ribosom_S30AE_C"/>
    <property type="match status" value="1"/>
</dbReference>
<dbReference type="InterPro" id="IPR050574">
    <property type="entry name" value="HPF/YfiA_ribosome-assoc"/>
</dbReference>
<protein>
    <recommendedName>
        <fullName evidence="2">Ribosome hibernation promoting factor</fullName>
        <shortName evidence="2">HPF</shortName>
    </recommendedName>
</protein>
<comment type="function">
    <text evidence="2">Required for dimerization of active 70S ribosomes into 100S ribosomes in stationary phase; 100S ribosomes are translationally inactive and sometimes present during exponential growth.</text>
</comment>
<dbReference type="Pfam" id="PF02482">
    <property type="entry name" value="Ribosomal_S30AE"/>
    <property type="match status" value="1"/>
</dbReference>
<organism evidence="4 5">
    <name type="scientific">Candidatus Clostridium stratigraminis</name>
    <dbReference type="NCBI Taxonomy" id="3381661"/>
    <lineage>
        <taxon>Bacteria</taxon>
        <taxon>Bacillati</taxon>
        <taxon>Bacillota</taxon>
        <taxon>Clostridia</taxon>
        <taxon>Eubacteriales</taxon>
        <taxon>Clostridiaceae</taxon>
        <taxon>Clostridium</taxon>
    </lineage>
</organism>
<comment type="similarity">
    <text evidence="2">Belongs to the HPF/YfiA ribosome-associated protein family. Long HPF subfamily.</text>
</comment>
<dbReference type="InterPro" id="IPR038416">
    <property type="entry name" value="Ribosom_S30AE_C_sf"/>
</dbReference>
<proteinExistence type="inferred from homology"/>
<comment type="caution">
    <text evidence="4">The sequence shown here is derived from an EMBL/GenBank/DDBJ whole genome shotgun (WGS) entry which is preliminary data.</text>
</comment>
<reference evidence="4 5" key="1">
    <citation type="submission" date="2024-11" db="EMBL/GenBank/DDBJ databases">
        <authorList>
            <person name="Heng Y.C."/>
            <person name="Lim A.C.H."/>
            <person name="Lee J.K.Y."/>
            <person name="Kittelmann S."/>
        </authorList>
    </citation>
    <scope>NUCLEOTIDE SEQUENCE [LARGE SCALE GENOMIC DNA]</scope>
    <source>
        <strain evidence="4 5">WILCCON 0185</strain>
    </source>
</reference>
<comment type="subunit">
    <text evidence="2">Interacts with 100S ribosomes.</text>
</comment>
<dbReference type="Gene3D" id="3.30.505.50">
    <property type="entry name" value="Sigma 54 modulation/S30EA ribosomal protein, C-terminal domain"/>
    <property type="match status" value="1"/>
</dbReference>
<dbReference type="CDD" id="cd00552">
    <property type="entry name" value="RaiA"/>
    <property type="match status" value="1"/>
</dbReference>
<feature type="domain" description="Sigma 54 modulation/S30EA ribosomal protein C-terminal" evidence="3">
    <location>
        <begin position="119"/>
        <end position="173"/>
    </location>
</feature>
<dbReference type="Proteomes" id="UP001623591">
    <property type="component" value="Unassembled WGS sequence"/>
</dbReference>
<dbReference type="PANTHER" id="PTHR33231">
    <property type="entry name" value="30S RIBOSOMAL PROTEIN"/>
    <property type="match status" value="1"/>
</dbReference>
<sequence>MKINILGKNVEVTEGLRNAIEKKISRLDKFFENEQEAFVTLNVQKARKIIEVTIRFNGVLLRSEEANSDMYAAIDIVSDKLERQMVKHKSRLERKYHTNVPLKYKEIPTYEYHEGEVRDPHIVKTKKFAVKPMSSEEAVLQMELLGHDFFVYSNAEDGVVNVVYKRKDGNYGLIEPEFL</sequence>
<evidence type="ECO:0000313" key="5">
    <source>
        <dbReference type="Proteomes" id="UP001623591"/>
    </source>
</evidence>
<gene>
    <name evidence="2 4" type="primary">hpf</name>
    <name evidence="4" type="ORF">ACJDUG_02810</name>
</gene>
<keyword evidence="1 2" id="KW-0810">Translation regulation</keyword>
<dbReference type="InterPro" id="IPR036567">
    <property type="entry name" value="RHF-like"/>
</dbReference>
<evidence type="ECO:0000256" key="1">
    <source>
        <dbReference type="ARBA" id="ARBA00022845"/>
    </source>
</evidence>
<dbReference type="InterPro" id="IPR034694">
    <property type="entry name" value="HPF_long/plastid"/>
</dbReference>
<keyword evidence="2" id="KW-0963">Cytoplasm</keyword>
<dbReference type="PANTHER" id="PTHR33231:SF1">
    <property type="entry name" value="30S RIBOSOMAL PROTEIN"/>
    <property type="match status" value="1"/>
</dbReference>
<dbReference type="RefSeq" id="WP_406768361.1">
    <property type="nucleotide sequence ID" value="NZ_JBJHZZ010000001.1"/>
</dbReference>